<comment type="cofactor">
    <cofactor evidence="8">
        <name>[3Fe-4S] cluster</name>
        <dbReference type="ChEBI" id="CHEBI:21137"/>
    </cofactor>
    <text evidence="8">Binds 1 [3Fe-4S] cluster.</text>
</comment>
<comment type="function">
    <text evidence="8">Ferredoxins are iron-sulfur proteins that transfer electrons in a wide variety of metabolic reactions.</text>
</comment>
<evidence type="ECO:0000313" key="10">
    <source>
        <dbReference type="EMBL" id="GGB18530.1"/>
    </source>
</evidence>
<gene>
    <name evidence="10" type="primary">fdxA</name>
    <name evidence="10" type="ORF">GCM10011492_05460</name>
</gene>
<dbReference type="Proteomes" id="UP000636793">
    <property type="component" value="Unassembled WGS sequence"/>
</dbReference>
<comment type="cofactor">
    <cofactor evidence="1 8">
        <name>[4Fe-4S] cluster</name>
        <dbReference type="ChEBI" id="CHEBI:49883"/>
    </cofactor>
</comment>
<accession>A0A916SVJ7</accession>
<dbReference type="PROSITE" id="PS00198">
    <property type="entry name" value="4FE4S_FER_1"/>
    <property type="match status" value="1"/>
</dbReference>
<dbReference type="PANTHER" id="PTHR42859:SF2">
    <property type="entry name" value="FERREDOXIN"/>
    <property type="match status" value="1"/>
</dbReference>
<dbReference type="RefSeq" id="WP_188835406.1">
    <property type="nucleotide sequence ID" value="NZ_BMHI01000001.1"/>
</dbReference>
<dbReference type="GO" id="GO:0009055">
    <property type="term" value="F:electron transfer activity"/>
    <property type="evidence" value="ECO:0007669"/>
    <property type="project" value="UniProtKB-UniRule"/>
</dbReference>
<sequence length="115" mass="12274">MAYVIGPDCTDILDRSCIDVCPVDCIYVGERKSYINGNECIDCGACEVECPVEAIVVDRVAKKNPKFSPYLTDQESFFHDILPGRDAPLGDPNGATALGPVGVDTPLVAALPSNQ</sequence>
<dbReference type="GO" id="GO:0046872">
    <property type="term" value="F:metal ion binding"/>
    <property type="evidence" value="ECO:0007669"/>
    <property type="project" value="UniProtKB-UniRule"/>
</dbReference>
<dbReference type="InterPro" id="IPR000813">
    <property type="entry name" value="7Fe_ferredoxin"/>
</dbReference>
<keyword evidence="3 8" id="KW-0004">4Fe-4S</keyword>
<evidence type="ECO:0000256" key="3">
    <source>
        <dbReference type="ARBA" id="ARBA00022485"/>
    </source>
</evidence>
<keyword evidence="6 8" id="KW-0408">Iron</keyword>
<name>A0A916SVJ7_9MICO</name>
<dbReference type="AlphaFoldDB" id="A0A916SVJ7"/>
<dbReference type="InterPro" id="IPR017896">
    <property type="entry name" value="4Fe4S_Fe-S-bd"/>
</dbReference>
<dbReference type="GO" id="GO:0051539">
    <property type="term" value="F:4 iron, 4 sulfur cluster binding"/>
    <property type="evidence" value="ECO:0007669"/>
    <property type="project" value="UniProtKB-UniRule"/>
</dbReference>
<evidence type="ECO:0000256" key="2">
    <source>
        <dbReference type="ARBA" id="ARBA00022448"/>
    </source>
</evidence>
<dbReference type="InterPro" id="IPR050294">
    <property type="entry name" value="RnfB_subfamily"/>
</dbReference>
<dbReference type="GO" id="GO:0051538">
    <property type="term" value="F:3 iron, 4 sulfur cluster binding"/>
    <property type="evidence" value="ECO:0007669"/>
    <property type="project" value="UniProtKB-UniRule"/>
</dbReference>
<dbReference type="PRINTS" id="PR00354">
    <property type="entry name" value="7FE8SFRDOXIN"/>
</dbReference>
<keyword evidence="8" id="KW-0003">3Fe-4S</keyword>
<dbReference type="Pfam" id="PF00037">
    <property type="entry name" value="Fer4"/>
    <property type="match status" value="1"/>
</dbReference>
<comment type="caution">
    <text evidence="10">The sequence shown here is derived from an EMBL/GenBank/DDBJ whole genome shotgun (WGS) entry which is preliminary data.</text>
</comment>
<reference evidence="10" key="1">
    <citation type="journal article" date="2014" name="Int. J. Syst. Evol. Microbiol.">
        <title>Complete genome sequence of Corynebacterium casei LMG S-19264T (=DSM 44701T), isolated from a smear-ripened cheese.</title>
        <authorList>
            <consortium name="US DOE Joint Genome Institute (JGI-PGF)"/>
            <person name="Walter F."/>
            <person name="Albersmeier A."/>
            <person name="Kalinowski J."/>
            <person name="Ruckert C."/>
        </authorList>
    </citation>
    <scope>NUCLEOTIDE SEQUENCE</scope>
    <source>
        <strain evidence="10">CGMCC 1.15085</strain>
    </source>
</reference>
<reference evidence="10" key="2">
    <citation type="submission" date="2020-09" db="EMBL/GenBank/DDBJ databases">
        <authorList>
            <person name="Sun Q."/>
            <person name="Zhou Y."/>
        </authorList>
    </citation>
    <scope>NUCLEOTIDE SEQUENCE</scope>
    <source>
        <strain evidence="10">CGMCC 1.15085</strain>
    </source>
</reference>
<evidence type="ECO:0000256" key="8">
    <source>
        <dbReference type="RuleBase" id="RU365098"/>
    </source>
</evidence>
<evidence type="ECO:0000256" key="7">
    <source>
        <dbReference type="ARBA" id="ARBA00023014"/>
    </source>
</evidence>
<feature type="domain" description="4Fe-4S ferredoxin-type" evidence="9">
    <location>
        <begin position="31"/>
        <end position="60"/>
    </location>
</feature>
<dbReference type="InterPro" id="IPR017900">
    <property type="entry name" value="4Fe4S_Fe_S_CS"/>
</dbReference>
<protein>
    <recommendedName>
        <fullName evidence="8">Ferredoxin</fullName>
    </recommendedName>
</protein>
<evidence type="ECO:0000313" key="11">
    <source>
        <dbReference type="Proteomes" id="UP000636793"/>
    </source>
</evidence>
<dbReference type="PROSITE" id="PS51379">
    <property type="entry name" value="4FE4S_FER_2"/>
    <property type="match status" value="1"/>
</dbReference>
<keyword evidence="7 8" id="KW-0411">Iron-sulfur</keyword>
<evidence type="ECO:0000256" key="4">
    <source>
        <dbReference type="ARBA" id="ARBA00022723"/>
    </source>
</evidence>
<keyword evidence="11" id="KW-1185">Reference proteome</keyword>
<evidence type="ECO:0000256" key="6">
    <source>
        <dbReference type="ARBA" id="ARBA00023004"/>
    </source>
</evidence>
<keyword evidence="2 8" id="KW-0813">Transport</keyword>
<dbReference type="EMBL" id="BMHI01000001">
    <property type="protein sequence ID" value="GGB18530.1"/>
    <property type="molecule type" value="Genomic_DNA"/>
</dbReference>
<keyword evidence="5 8" id="KW-0249">Electron transport</keyword>
<dbReference type="Gene3D" id="3.30.70.20">
    <property type="match status" value="1"/>
</dbReference>
<dbReference type="SUPFAM" id="SSF54862">
    <property type="entry name" value="4Fe-4S ferredoxins"/>
    <property type="match status" value="1"/>
</dbReference>
<organism evidence="10 11">
    <name type="scientific">Flexivirga endophytica</name>
    <dbReference type="NCBI Taxonomy" id="1849103"/>
    <lineage>
        <taxon>Bacteria</taxon>
        <taxon>Bacillati</taxon>
        <taxon>Actinomycetota</taxon>
        <taxon>Actinomycetes</taxon>
        <taxon>Micrococcales</taxon>
        <taxon>Dermacoccaceae</taxon>
        <taxon>Flexivirga</taxon>
    </lineage>
</organism>
<keyword evidence="4 8" id="KW-0479">Metal-binding</keyword>
<dbReference type="PANTHER" id="PTHR42859">
    <property type="entry name" value="OXIDOREDUCTASE"/>
    <property type="match status" value="1"/>
</dbReference>
<evidence type="ECO:0000256" key="1">
    <source>
        <dbReference type="ARBA" id="ARBA00001966"/>
    </source>
</evidence>
<proteinExistence type="predicted"/>
<evidence type="ECO:0000256" key="5">
    <source>
        <dbReference type="ARBA" id="ARBA00022982"/>
    </source>
</evidence>
<evidence type="ECO:0000259" key="9">
    <source>
        <dbReference type="PROSITE" id="PS51379"/>
    </source>
</evidence>